<comment type="similarity">
    <text evidence="1">Belongs to the Gfo/Idh/MocA family.</text>
</comment>
<dbReference type="Pfam" id="PF01408">
    <property type="entry name" value="GFO_IDH_MocA"/>
    <property type="match status" value="1"/>
</dbReference>
<dbReference type="InterPro" id="IPR036291">
    <property type="entry name" value="NAD(P)-bd_dom_sf"/>
</dbReference>
<evidence type="ECO:0000313" key="4">
    <source>
        <dbReference type="EMBL" id="MCL7749941.1"/>
    </source>
</evidence>
<dbReference type="InterPro" id="IPR004104">
    <property type="entry name" value="Gfo/Idh/MocA-like_OxRdtase_C"/>
</dbReference>
<dbReference type="SUPFAM" id="SSF51735">
    <property type="entry name" value="NAD(P)-binding Rossmann-fold domains"/>
    <property type="match status" value="1"/>
</dbReference>
<dbReference type="AlphaFoldDB" id="A0A9X2CX90"/>
<sequence length="373" mass="40669">MAKKLRIGIIGCGGIANQKHLPSLAELSDLSEVVGFCDVIVERAIEAKEKYGSDDSKIYSDYHELLKDESIDVVYILTPNNSHCPITVAAFEAGKHVLCEKPMAATSEDAKKMLDAWKKSGKKFTIGYQNRLRREVQTLRKACDEDALGEIYFAKAHAVRRKAVPTWGVFQDKEAQGGGPLIDIGTHALDLTLWMMGNYKPVSVTGSVFHKMADQVDGNLFGPWDPNTFEVEDSAFGFIKMENGATIFLESSWVLNTTDAKEAATTLCGTKAGAEIIHGMGKPGRLVINKSEYGELVTQEPTTIGGVDFFDASAAGVGVQESKQWLKAIINDTDPLVKPEEAFVVTQILEAIYKAAETGETIQLNTDEAVTLS</sequence>
<feature type="domain" description="Gfo/Idh/MocA-like oxidoreductase N-terminal" evidence="2">
    <location>
        <begin position="5"/>
        <end position="128"/>
    </location>
</feature>
<evidence type="ECO:0000259" key="3">
    <source>
        <dbReference type="Pfam" id="PF02894"/>
    </source>
</evidence>
<dbReference type="Proteomes" id="UP001139150">
    <property type="component" value="Unassembled WGS sequence"/>
</dbReference>
<dbReference type="EMBL" id="JAKRYL010000048">
    <property type="protein sequence ID" value="MCL7749941.1"/>
    <property type="molecule type" value="Genomic_DNA"/>
</dbReference>
<dbReference type="InterPro" id="IPR052515">
    <property type="entry name" value="Gfo/Idh/MocA_Oxidoreductase"/>
</dbReference>
<accession>A0A9X2CX90</accession>
<organism evidence="4 5">
    <name type="scientific">Halalkalibacter alkaliphilus</name>
    <dbReference type="NCBI Taxonomy" id="2917993"/>
    <lineage>
        <taxon>Bacteria</taxon>
        <taxon>Bacillati</taxon>
        <taxon>Bacillota</taxon>
        <taxon>Bacilli</taxon>
        <taxon>Bacillales</taxon>
        <taxon>Bacillaceae</taxon>
        <taxon>Halalkalibacter</taxon>
    </lineage>
</organism>
<evidence type="ECO:0000313" key="5">
    <source>
        <dbReference type="Proteomes" id="UP001139150"/>
    </source>
</evidence>
<dbReference type="Gene3D" id="3.40.50.720">
    <property type="entry name" value="NAD(P)-binding Rossmann-like Domain"/>
    <property type="match status" value="1"/>
</dbReference>
<evidence type="ECO:0000259" key="2">
    <source>
        <dbReference type="Pfam" id="PF01408"/>
    </source>
</evidence>
<evidence type="ECO:0000256" key="1">
    <source>
        <dbReference type="ARBA" id="ARBA00010928"/>
    </source>
</evidence>
<dbReference type="InterPro" id="IPR000683">
    <property type="entry name" value="Gfo/Idh/MocA-like_OxRdtase_N"/>
</dbReference>
<feature type="domain" description="Gfo/Idh/MocA-like oxidoreductase C-terminal" evidence="3">
    <location>
        <begin position="141"/>
        <end position="364"/>
    </location>
</feature>
<dbReference type="PANTHER" id="PTHR43249:SF1">
    <property type="entry name" value="D-GLUCOSIDE 3-DEHYDROGENASE"/>
    <property type="match status" value="1"/>
</dbReference>
<dbReference type="Gene3D" id="3.30.360.10">
    <property type="entry name" value="Dihydrodipicolinate Reductase, domain 2"/>
    <property type="match status" value="1"/>
</dbReference>
<proteinExistence type="inferred from homology"/>
<protein>
    <submittedName>
        <fullName evidence="4">Gfo/Idh/MocA family oxidoreductase</fullName>
    </submittedName>
</protein>
<dbReference type="SUPFAM" id="SSF55347">
    <property type="entry name" value="Glyceraldehyde-3-phosphate dehydrogenase-like, C-terminal domain"/>
    <property type="match status" value="1"/>
</dbReference>
<dbReference type="PANTHER" id="PTHR43249">
    <property type="entry name" value="UDP-N-ACETYL-2-AMINO-2-DEOXY-D-GLUCURONATE OXIDASE"/>
    <property type="match status" value="1"/>
</dbReference>
<comment type="caution">
    <text evidence="4">The sequence shown here is derived from an EMBL/GenBank/DDBJ whole genome shotgun (WGS) entry which is preliminary data.</text>
</comment>
<dbReference type="GO" id="GO:0000166">
    <property type="term" value="F:nucleotide binding"/>
    <property type="evidence" value="ECO:0007669"/>
    <property type="project" value="InterPro"/>
</dbReference>
<reference evidence="4" key="1">
    <citation type="submission" date="2022-02" db="EMBL/GenBank/DDBJ databases">
        <title>Halalkalibacter sp. nov. isolated from Lonar Lake, India.</title>
        <authorList>
            <person name="Joshi A."/>
            <person name="Thite S."/>
            <person name="Lodha T."/>
        </authorList>
    </citation>
    <scope>NUCLEOTIDE SEQUENCE</scope>
    <source>
        <strain evidence="4">MEB205</strain>
    </source>
</reference>
<keyword evidence="5" id="KW-1185">Reference proteome</keyword>
<name>A0A9X2CX90_9BACI</name>
<gene>
    <name evidence="4" type="ORF">MF646_22820</name>
</gene>
<dbReference type="RefSeq" id="WP_250098789.1">
    <property type="nucleotide sequence ID" value="NZ_JAKRYL010000048.1"/>
</dbReference>
<dbReference type="Pfam" id="PF02894">
    <property type="entry name" value="GFO_IDH_MocA_C"/>
    <property type="match status" value="1"/>
</dbReference>